<sequence length="226" mass="24326">MNRETWLNNLASLMAPRFAEMGFPIKKYRVSVGFTSGGQRSNAAAEVWHESVSEDGTYEILVMPDQVEPNLVACHLAHELTHVAVGFEHKHKGDFAKVALALGMNRPMTATTPGPAFVEWVAPFLAELGPLPHAKLKFSRGQVPDAPRAPAAPGEPADDAPEFRVGGKSTAKPKQSTRLIKCTCSSCGYTVRTTQKWLDVGAPHCPEHGAMDVANDNQPGADEDAA</sequence>
<name>A0A7L8G865_9CAUD</name>
<protein>
    <recommendedName>
        <fullName evidence="4">SprT-like domain-containing protein</fullName>
    </recommendedName>
</protein>
<organism evidence="2 3">
    <name type="scientific">Achromobacter phage Mano</name>
    <dbReference type="NCBI Taxonomy" id="2767570"/>
    <lineage>
        <taxon>Viruses</taxon>
        <taxon>Duplodnaviria</taxon>
        <taxon>Heunggongvirae</taxon>
        <taxon>Uroviricota</taxon>
        <taxon>Caudoviricetes</taxon>
        <taxon>Manovirus</taxon>
        <taxon>Manovirus Mano</taxon>
    </lineage>
</organism>
<reference evidence="2 3" key="1">
    <citation type="submission" date="2020-07" db="EMBL/GenBank/DDBJ databases">
        <title>Complete genome sequence of Achromobacter sp. phage Mano.</title>
        <authorList>
            <person name="Bartz M.L."/>
            <person name="Yao G.W."/>
            <person name="Le T."/>
            <person name="Gonzalez C."/>
            <person name="Young R."/>
            <person name="Liu M."/>
        </authorList>
    </citation>
    <scope>NUCLEOTIDE SEQUENCE [LARGE SCALE GENOMIC DNA]</scope>
</reference>
<evidence type="ECO:0000256" key="1">
    <source>
        <dbReference type="SAM" id="MobiDB-lite"/>
    </source>
</evidence>
<accession>A0A7L8G865</accession>
<evidence type="ECO:0000313" key="2">
    <source>
        <dbReference type="EMBL" id="QOE32760.1"/>
    </source>
</evidence>
<proteinExistence type="predicted"/>
<dbReference type="Proteomes" id="UP000516893">
    <property type="component" value="Segment"/>
</dbReference>
<evidence type="ECO:0008006" key="4">
    <source>
        <dbReference type="Google" id="ProtNLM"/>
    </source>
</evidence>
<keyword evidence="3" id="KW-1185">Reference proteome</keyword>
<feature type="region of interest" description="Disordered" evidence="1">
    <location>
        <begin position="140"/>
        <end position="172"/>
    </location>
</feature>
<feature type="compositionally biased region" description="Low complexity" evidence="1">
    <location>
        <begin position="144"/>
        <end position="155"/>
    </location>
</feature>
<gene>
    <name evidence="2" type="ORF">CPT_Mano_028</name>
</gene>
<evidence type="ECO:0000313" key="3">
    <source>
        <dbReference type="Proteomes" id="UP000516893"/>
    </source>
</evidence>
<dbReference type="EMBL" id="MT708550">
    <property type="protein sequence ID" value="QOE32760.1"/>
    <property type="molecule type" value="Genomic_DNA"/>
</dbReference>